<dbReference type="InterPro" id="IPR032466">
    <property type="entry name" value="Metal_Hydrolase"/>
</dbReference>
<feature type="domain" description="Amidohydrolase-related" evidence="1">
    <location>
        <begin position="65"/>
        <end position="423"/>
    </location>
</feature>
<evidence type="ECO:0000313" key="3">
    <source>
        <dbReference type="Proteomes" id="UP000076079"/>
    </source>
</evidence>
<protein>
    <submittedName>
        <fullName evidence="2">Imidazolonepropionase</fullName>
    </submittedName>
</protein>
<organism evidence="2 3">
    <name type="scientific">Luteitalea pratensis</name>
    <dbReference type="NCBI Taxonomy" id="1855912"/>
    <lineage>
        <taxon>Bacteria</taxon>
        <taxon>Pseudomonadati</taxon>
        <taxon>Acidobacteriota</taxon>
        <taxon>Vicinamibacteria</taxon>
        <taxon>Vicinamibacterales</taxon>
        <taxon>Vicinamibacteraceae</taxon>
        <taxon>Luteitalea</taxon>
    </lineage>
</organism>
<keyword evidence="3" id="KW-1185">Reference proteome</keyword>
<dbReference type="PANTHER" id="PTHR43135">
    <property type="entry name" value="ALPHA-D-RIBOSE 1-METHYLPHOSPHONATE 5-TRIPHOSPHATE DIPHOSPHATASE"/>
    <property type="match status" value="1"/>
</dbReference>
<dbReference type="PATRIC" id="fig|1813736.3.peg.5453"/>
<dbReference type="InterPro" id="IPR051781">
    <property type="entry name" value="Metallo-dep_Hydrolase"/>
</dbReference>
<dbReference type="Proteomes" id="UP000076079">
    <property type="component" value="Chromosome"/>
</dbReference>
<dbReference type="KEGG" id="abac:LuPra_05183"/>
<dbReference type="SUPFAM" id="SSF51556">
    <property type="entry name" value="Metallo-dependent hydrolases"/>
    <property type="match status" value="1"/>
</dbReference>
<dbReference type="Pfam" id="PF01979">
    <property type="entry name" value="Amidohydro_1"/>
    <property type="match status" value="1"/>
</dbReference>
<dbReference type="PANTHER" id="PTHR43135:SF3">
    <property type="entry name" value="ALPHA-D-RIBOSE 1-METHYLPHOSPHONATE 5-TRIPHOSPHATE DIPHOSPHATASE"/>
    <property type="match status" value="1"/>
</dbReference>
<dbReference type="InterPro" id="IPR006680">
    <property type="entry name" value="Amidohydro-rel"/>
</dbReference>
<dbReference type="SUPFAM" id="SSF51338">
    <property type="entry name" value="Composite domain of metallo-dependent hydrolases"/>
    <property type="match status" value="1"/>
</dbReference>
<sequence length="433" mass="45732">MACADVVAAQSTAIAVTNVTLIAGTEARPRVVTVIVEGHRITAIARSGRERIPTGATIVDGRGKYLIPGMWDMHVHIGGYDEGTKVLPRLVAYGITGVRDMASPVDDILRLRRDSAAGALLGPEIVAAGPILQRPLPFRTPPLVRTVTDADAKHVVDDLQAKGVDFIKVGDTLTRDAYFGVASEAKRLALPFAGHLPVSVSALEATQAGQRSIEHFGSAGFRNVLIGCSSAEAELTSEVRDALSSALAGGPSPDETLYRSGFLTRLVQTYDRRKAAALFSAFKKNGTWQVPTFGALRSVWDSRRAQLDPDDAAATDSAATKAAEMFADMRKAGVRVLAGSDLSNVSGAPPLHDELVALVRAGMTPLEALQASTRNAAEFTGRLADEGTAETGKMANLVLLEADPLADIANTRRVVAVVLGGRLISGAELQRLR</sequence>
<gene>
    <name evidence="2" type="ORF">LuPra_05183</name>
</gene>
<name>A0A143PUR6_LUTPR</name>
<reference evidence="3" key="2">
    <citation type="submission" date="2016-04" db="EMBL/GenBank/DDBJ databases">
        <title>First Complete Genome Sequence of a Subdivision 6 Acidobacterium.</title>
        <authorList>
            <person name="Huang S."/>
            <person name="Vieira S."/>
            <person name="Bunk B."/>
            <person name="Riedel T."/>
            <person name="Sproeer C."/>
            <person name="Overmann J."/>
        </authorList>
    </citation>
    <scope>NUCLEOTIDE SEQUENCE [LARGE SCALE GENOMIC DNA]</scope>
    <source>
        <strain evidence="3">DSM 100886 HEG_-6_39</strain>
    </source>
</reference>
<dbReference type="STRING" id="1855912.LuPra_05183"/>
<dbReference type="Gene3D" id="2.30.40.10">
    <property type="entry name" value="Urease, subunit C, domain 1"/>
    <property type="match status" value="1"/>
</dbReference>
<evidence type="ECO:0000259" key="1">
    <source>
        <dbReference type="Pfam" id="PF01979"/>
    </source>
</evidence>
<evidence type="ECO:0000313" key="2">
    <source>
        <dbReference type="EMBL" id="AMY11913.1"/>
    </source>
</evidence>
<dbReference type="AlphaFoldDB" id="A0A143PUR6"/>
<dbReference type="Gene3D" id="3.20.20.140">
    <property type="entry name" value="Metal-dependent hydrolases"/>
    <property type="match status" value="2"/>
</dbReference>
<dbReference type="EMBL" id="CP015136">
    <property type="protein sequence ID" value="AMY11913.1"/>
    <property type="molecule type" value="Genomic_DNA"/>
</dbReference>
<dbReference type="InterPro" id="IPR011059">
    <property type="entry name" value="Metal-dep_hydrolase_composite"/>
</dbReference>
<reference evidence="2 3" key="1">
    <citation type="journal article" date="2016" name="Genome Announc.">
        <title>First Complete Genome Sequence of a Subdivision 6 Acidobacterium Strain.</title>
        <authorList>
            <person name="Huang S."/>
            <person name="Vieira S."/>
            <person name="Bunk B."/>
            <person name="Riedel T."/>
            <person name="Sproer C."/>
            <person name="Overmann J."/>
        </authorList>
    </citation>
    <scope>NUCLEOTIDE SEQUENCE [LARGE SCALE GENOMIC DNA]</scope>
    <source>
        <strain evidence="3">DSM 100886 HEG_-6_39</strain>
    </source>
</reference>
<accession>A0A143PUR6</accession>
<proteinExistence type="predicted"/>
<dbReference type="GO" id="GO:0016810">
    <property type="term" value="F:hydrolase activity, acting on carbon-nitrogen (but not peptide) bonds"/>
    <property type="evidence" value="ECO:0007669"/>
    <property type="project" value="InterPro"/>
</dbReference>